<feature type="signal peptide" evidence="1">
    <location>
        <begin position="1"/>
        <end position="26"/>
    </location>
</feature>
<reference evidence="3" key="1">
    <citation type="journal article" date="2019" name="Int. J. Syst. Evol. Microbiol.">
        <title>The Global Catalogue of Microorganisms (GCM) 10K type strain sequencing project: providing services to taxonomists for standard genome sequencing and annotation.</title>
        <authorList>
            <consortium name="The Broad Institute Genomics Platform"/>
            <consortium name="The Broad Institute Genome Sequencing Center for Infectious Disease"/>
            <person name="Wu L."/>
            <person name="Ma J."/>
        </authorList>
    </citation>
    <scope>NUCLEOTIDE SEQUENCE [LARGE SCALE GENOMIC DNA]</scope>
    <source>
        <strain evidence="3">JCM 9092</strain>
    </source>
</reference>
<organism evidence="2 3">
    <name type="scientific">Streptomyces rectiviolaceus</name>
    <dbReference type="NCBI Taxonomy" id="332591"/>
    <lineage>
        <taxon>Bacteria</taxon>
        <taxon>Bacillati</taxon>
        <taxon>Actinomycetota</taxon>
        <taxon>Actinomycetes</taxon>
        <taxon>Kitasatosporales</taxon>
        <taxon>Streptomycetaceae</taxon>
        <taxon>Streptomyces</taxon>
    </lineage>
</organism>
<evidence type="ECO:0000313" key="3">
    <source>
        <dbReference type="Proteomes" id="UP001501637"/>
    </source>
</evidence>
<dbReference type="RefSeq" id="WP_344518671.1">
    <property type="nucleotide sequence ID" value="NZ_BAAAUG010000013.1"/>
</dbReference>
<sequence length="97" mass="10145">MRARTAFAALALATGTMLGSTGTAHADEDDPGLVSGDVSHVLSDVPVPVNVENLAVNILAVNVQDVLNALQLDLDPEDILGFNDEDASSEQSEEDQQ</sequence>
<evidence type="ECO:0000256" key="1">
    <source>
        <dbReference type="SAM" id="SignalP"/>
    </source>
</evidence>
<evidence type="ECO:0008006" key="4">
    <source>
        <dbReference type="Google" id="ProtNLM"/>
    </source>
</evidence>
<dbReference type="EMBL" id="BAAAUG010000013">
    <property type="protein sequence ID" value="GAA3084453.1"/>
    <property type="molecule type" value="Genomic_DNA"/>
</dbReference>
<feature type="chain" id="PRO_5045788486" description="Secreted protein" evidence="1">
    <location>
        <begin position="27"/>
        <end position="97"/>
    </location>
</feature>
<gene>
    <name evidence="2" type="ORF">GCM10010449_05290</name>
</gene>
<accession>A0ABP6M6S3</accession>
<keyword evidence="3" id="KW-1185">Reference proteome</keyword>
<keyword evidence="1" id="KW-0732">Signal</keyword>
<protein>
    <recommendedName>
        <fullName evidence="4">Secreted protein</fullName>
    </recommendedName>
</protein>
<comment type="caution">
    <text evidence="2">The sequence shown here is derived from an EMBL/GenBank/DDBJ whole genome shotgun (WGS) entry which is preliminary data.</text>
</comment>
<proteinExistence type="predicted"/>
<dbReference type="Proteomes" id="UP001501637">
    <property type="component" value="Unassembled WGS sequence"/>
</dbReference>
<evidence type="ECO:0000313" key="2">
    <source>
        <dbReference type="EMBL" id="GAA3084453.1"/>
    </source>
</evidence>
<name>A0ABP6M6S3_9ACTN</name>